<dbReference type="PROSITE" id="PS50943">
    <property type="entry name" value="HTH_CROC1"/>
    <property type="match status" value="1"/>
</dbReference>
<dbReference type="EMBL" id="LNYW01000033">
    <property type="protein sequence ID" value="KTD62402.1"/>
    <property type="molecule type" value="Genomic_DNA"/>
</dbReference>
<gene>
    <name evidence="3" type="ORF">Lsha_1102</name>
</gene>
<dbReference type="InterPro" id="IPR010982">
    <property type="entry name" value="Lambda_DNA-bd_dom_sf"/>
</dbReference>
<comment type="caution">
    <text evidence="3">The sequence shown here is derived from an EMBL/GenBank/DDBJ whole genome shotgun (WGS) entry which is preliminary data.</text>
</comment>
<dbReference type="RefSeq" id="WP_006870620.1">
    <property type="nucleotide sequence ID" value="NZ_KB892415.1"/>
</dbReference>
<dbReference type="Gene3D" id="1.10.260.40">
    <property type="entry name" value="lambda repressor-like DNA-binding domains"/>
    <property type="match status" value="1"/>
</dbReference>
<dbReference type="PATRIC" id="fig|1122169.6.peg.1272"/>
<name>A0A0W0YZW2_9GAMM</name>
<dbReference type="SUPFAM" id="SSF47413">
    <property type="entry name" value="lambda repressor-like DNA-binding domains"/>
    <property type="match status" value="1"/>
</dbReference>
<evidence type="ECO:0000313" key="4">
    <source>
        <dbReference type="Proteomes" id="UP000054600"/>
    </source>
</evidence>
<dbReference type="PANTHER" id="PTHR46797:SF1">
    <property type="entry name" value="METHYLPHOSPHONATE SYNTHASE"/>
    <property type="match status" value="1"/>
</dbReference>
<dbReference type="eggNOG" id="COG1396">
    <property type="taxonomic scope" value="Bacteria"/>
</dbReference>
<reference evidence="3 4" key="1">
    <citation type="submission" date="2015-11" db="EMBL/GenBank/DDBJ databases">
        <title>Genomic analysis of 38 Legionella species identifies large and diverse effector repertoires.</title>
        <authorList>
            <person name="Burstein D."/>
            <person name="Amaro F."/>
            <person name="Zusman T."/>
            <person name="Lifshitz Z."/>
            <person name="Cohen O."/>
            <person name="Gilbert J.A."/>
            <person name="Pupko T."/>
            <person name="Shuman H.A."/>
            <person name="Segal G."/>
        </authorList>
    </citation>
    <scope>NUCLEOTIDE SEQUENCE [LARGE SCALE GENOMIC DNA]</scope>
    <source>
        <strain evidence="3 4">ATCC 49655</strain>
    </source>
</reference>
<dbReference type="SMART" id="SM00530">
    <property type="entry name" value="HTH_XRE"/>
    <property type="match status" value="1"/>
</dbReference>
<evidence type="ECO:0000256" key="1">
    <source>
        <dbReference type="ARBA" id="ARBA00023125"/>
    </source>
</evidence>
<dbReference type="GO" id="GO:0003677">
    <property type="term" value="F:DNA binding"/>
    <property type="evidence" value="ECO:0007669"/>
    <property type="project" value="UniProtKB-KW"/>
</dbReference>
<dbReference type="InterPro" id="IPR001387">
    <property type="entry name" value="Cro/C1-type_HTH"/>
</dbReference>
<sequence length="78" mass="8718">MKKDPQLLKLGNKIREMRKAHGFSQEAFASESGVDRSYMGSVERGERNIAALNLIKIAQALNVEVGELFPPIESFKNI</sequence>
<dbReference type="AlphaFoldDB" id="A0A0W0YZW2"/>
<keyword evidence="4" id="KW-1185">Reference proteome</keyword>
<evidence type="ECO:0000313" key="3">
    <source>
        <dbReference type="EMBL" id="KTD62402.1"/>
    </source>
</evidence>
<dbReference type="OrthoDB" id="9800901at2"/>
<protein>
    <submittedName>
        <fullName evidence="3">Regulatory protein munI (Modular protein)</fullName>
    </submittedName>
</protein>
<dbReference type="STRING" id="1122169.Lsha_1102"/>
<proteinExistence type="predicted"/>
<dbReference type="GO" id="GO:0005829">
    <property type="term" value="C:cytosol"/>
    <property type="evidence" value="ECO:0007669"/>
    <property type="project" value="TreeGrafter"/>
</dbReference>
<keyword evidence="1" id="KW-0238">DNA-binding</keyword>
<dbReference type="CDD" id="cd00093">
    <property type="entry name" value="HTH_XRE"/>
    <property type="match status" value="1"/>
</dbReference>
<dbReference type="GO" id="GO:0003700">
    <property type="term" value="F:DNA-binding transcription factor activity"/>
    <property type="evidence" value="ECO:0007669"/>
    <property type="project" value="TreeGrafter"/>
</dbReference>
<feature type="domain" description="HTH cro/C1-type" evidence="2">
    <location>
        <begin position="14"/>
        <end position="68"/>
    </location>
</feature>
<accession>A0A0W0YZW2</accession>
<dbReference type="PANTHER" id="PTHR46797">
    <property type="entry name" value="HTH-TYPE TRANSCRIPTIONAL REGULATOR"/>
    <property type="match status" value="1"/>
</dbReference>
<dbReference type="Pfam" id="PF01381">
    <property type="entry name" value="HTH_3"/>
    <property type="match status" value="1"/>
</dbReference>
<organism evidence="3 4">
    <name type="scientific">Legionella shakespearei DSM 23087</name>
    <dbReference type="NCBI Taxonomy" id="1122169"/>
    <lineage>
        <taxon>Bacteria</taxon>
        <taxon>Pseudomonadati</taxon>
        <taxon>Pseudomonadota</taxon>
        <taxon>Gammaproteobacteria</taxon>
        <taxon>Legionellales</taxon>
        <taxon>Legionellaceae</taxon>
        <taxon>Legionella</taxon>
    </lineage>
</organism>
<dbReference type="InterPro" id="IPR050807">
    <property type="entry name" value="TransReg_Diox_bact_type"/>
</dbReference>
<evidence type="ECO:0000259" key="2">
    <source>
        <dbReference type="PROSITE" id="PS50943"/>
    </source>
</evidence>
<dbReference type="Proteomes" id="UP000054600">
    <property type="component" value="Unassembled WGS sequence"/>
</dbReference>